<organism evidence="2 3">
    <name type="scientific">Dyella choica</name>
    <dbReference type="NCBI Taxonomy" id="1927959"/>
    <lineage>
        <taxon>Bacteria</taxon>
        <taxon>Pseudomonadati</taxon>
        <taxon>Pseudomonadota</taxon>
        <taxon>Gammaproteobacteria</taxon>
        <taxon>Lysobacterales</taxon>
        <taxon>Rhodanobacteraceae</taxon>
        <taxon>Dyella</taxon>
    </lineage>
</organism>
<proteinExistence type="predicted"/>
<evidence type="ECO:0000313" key="3">
    <source>
        <dbReference type="Proteomes" id="UP000274358"/>
    </source>
</evidence>
<dbReference type="AlphaFoldDB" id="A0A3S0PJV2"/>
<dbReference type="Proteomes" id="UP000274358">
    <property type="component" value="Unassembled WGS sequence"/>
</dbReference>
<name>A0A3S0PJV2_9GAMM</name>
<comment type="caution">
    <text evidence="2">The sequence shown here is derived from an EMBL/GenBank/DDBJ whole genome shotgun (WGS) entry which is preliminary data.</text>
</comment>
<protein>
    <submittedName>
        <fullName evidence="2">Uncharacterized protein</fullName>
    </submittedName>
</protein>
<sequence length="365" mass="37653">MHSARAVVSWWCGLLLIGAASQASAQIAPRLTGEAVIARLDTAKQDLVARAGVTHDDRLTAVSARLGEMADALRKSLGDKASQPADIMDDGRRIAVLRADAAVQRTQSFLDAAPSCPGSDAKALTDALATTVDQLAKASGSSKAAPVINSVETIDHRPLFALHPGNAPVALALVGTNLADPQCADPQITATDDKGKLLDNQPVITGALPTRIELKLPDGAGNKSVALVFHVVPKRKGFLMGCSAQPEATTALQVTSPLRVSVSYDLTTTCSSGERSPVSGSLPDITAYGASSSRQVDAACPNPARYAISAKVTFGDGNSASVGPVEQTAVADITMGLPAGFTLSWSPSTRTVFVRSAANVCKGVY</sequence>
<keyword evidence="3" id="KW-1185">Reference proteome</keyword>
<feature type="chain" id="PRO_5018681461" evidence="1">
    <location>
        <begin position="26"/>
        <end position="365"/>
    </location>
</feature>
<dbReference type="OrthoDB" id="5938855at2"/>
<keyword evidence="1" id="KW-0732">Signal</keyword>
<dbReference type="RefSeq" id="WP_126684089.1">
    <property type="nucleotide sequence ID" value="NZ_RYYV01000004.1"/>
</dbReference>
<gene>
    <name evidence="2" type="ORF">EKH80_07430</name>
</gene>
<evidence type="ECO:0000313" key="2">
    <source>
        <dbReference type="EMBL" id="RUL77693.1"/>
    </source>
</evidence>
<evidence type="ECO:0000256" key="1">
    <source>
        <dbReference type="SAM" id="SignalP"/>
    </source>
</evidence>
<feature type="signal peptide" evidence="1">
    <location>
        <begin position="1"/>
        <end position="25"/>
    </location>
</feature>
<reference evidence="2 3" key="1">
    <citation type="submission" date="2018-12" db="EMBL/GenBank/DDBJ databases">
        <title>Dyella dinghuensis sp. nov. DHOA06 and Dyella choica sp. nov. 4M-K27, isolated from forest soil.</title>
        <authorList>
            <person name="Qiu L.-H."/>
            <person name="Gao Z.-H."/>
        </authorList>
    </citation>
    <scope>NUCLEOTIDE SEQUENCE [LARGE SCALE GENOMIC DNA]</scope>
    <source>
        <strain evidence="2 3">4M-K27</strain>
    </source>
</reference>
<dbReference type="EMBL" id="RYYV01000004">
    <property type="protein sequence ID" value="RUL77693.1"/>
    <property type="molecule type" value="Genomic_DNA"/>
</dbReference>
<accession>A0A3S0PJV2</accession>